<keyword evidence="1" id="KW-0472">Membrane</keyword>
<evidence type="ECO:0000256" key="1">
    <source>
        <dbReference type="SAM" id="Phobius"/>
    </source>
</evidence>
<organism evidence="2">
    <name type="scientific">Arundo donax</name>
    <name type="common">Giant reed</name>
    <name type="synonym">Donax arundinaceus</name>
    <dbReference type="NCBI Taxonomy" id="35708"/>
    <lineage>
        <taxon>Eukaryota</taxon>
        <taxon>Viridiplantae</taxon>
        <taxon>Streptophyta</taxon>
        <taxon>Embryophyta</taxon>
        <taxon>Tracheophyta</taxon>
        <taxon>Spermatophyta</taxon>
        <taxon>Magnoliopsida</taxon>
        <taxon>Liliopsida</taxon>
        <taxon>Poales</taxon>
        <taxon>Poaceae</taxon>
        <taxon>PACMAD clade</taxon>
        <taxon>Arundinoideae</taxon>
        <taxon>Arundineae</taxon>
        <taxon>Arundo</taxon>
    </lineage>
</organism>
<name>A0A0A9BC60_ARUDO</name>
<keyword evidence="1" id="KW-0812">Transmembrane</keyword>
<protein>
    <submittedName>
        <fullName evidence="2">Uncharacterized protein</fullName>
    </submittedName>
</protein>
<evidence type="ECO:0000313" key="2">
    <source>
        <dbReference type="EMBL" id="JAD56892.1"/>
    </source>
</evidence>
<dbReference type="AlphaFoldDB" id="A0A0A9BC60"/>
<dbReference type="EMBL" id="GBRH01241003">
    <property type="protein sequence ID" value="JAD56892.1"/>
    <property type="molecule type" value="Transcribed_RNA"/>
</dbReference>
<reference evidence="2" key="1">
    <citation type="submission" date="2014-09" db="EMBL/GenBank/DDBJ databases">
        <authorList>
            <person name="Magalhaes I.L.F."/>
            <person name="Oliveira U."/>
            <person name="Santos F.R."/>
            <person name="Vidigal T.H.D.A."/>
            <person name="Brescovit A.D."/>
            <person name="Santos A.J."/>
        </authorList>
    </citation>
    <scope>NUCLEOTIDE SEQUENCE</scope>
    <source>
        <tissue evidence="2">Shoot tissue taken approximately 20 cm above the soil surface</tissue>
    </source>
</reference>
<feature type="transmembrane region" description="Helical" evidence="1">
    <location>
        <begin position="7"/>
        <end position="30"/>
    </location>
</feature>
<sequence>MKRGKLFLFLYNVVAMQIYLVTMFYCSIFVPGR</sequence>
<reference evidence="2" key="2">
    <citation type="journal article" date="2015" name="Data Brief">
        <title>Shoot transcriptome of the giant reed, Arundo donax.</title>
        <authorList>
            <person name="Barrero R.A."/>
            <person name="Guerrero F.D."/>
            <person name="Moolhuijzen P."/>
            <person name="Goolsby J.A."/>
            <person name="Tidwell J."/>
            <person name="Bellgard S.E."/>
            <person name="Bellgard M.I."/>
        </authorList>
    </citation>
    <scope>NUCLEOTIDE SEQUENCE</scope>
    <source>
        <tissue evidence="2">Shoot tissue taken approximately 20 cm above the soil surface</tissue>
    </source>
</reference>
<proteinExistence type="predicted"/>
<keyword evidence="1" id="KW-1133">Transmembrane helix</keyword>
<accession>A0A0A9BC60</accession>